<gene>
    <name evidence="1" type="ORF">CR513_11902</name>
</gene>
<protein>
    <recommendedName>
        <fullName evidence="3">Aspartic peptidase DDI1-type domain-containing protein</fullName>
    </recommendedName>
</protein>
<accession>A0A371HNX4</accession>
<dbReference type="PANTHER" id="PTHR33067:SF9">
    <property type="entry name" value="RNA-DIRECTED DNA POLYMERASE"/>
    <property type="match status" value="1"/>
</dbReference>
<dbReference type="AlphaFoldDB" id="A0A371HNX4"/>
<organism evidence="1 2">
    <name type="scientific">Mucuna pruriens</name>
    <name type="common">Velvet bean</name>
    <name type="synonym">Dolichos pruriens</name>
    <dbReference type="NCBI Taxonomy" id="157652"/>
    <lineage>
        <taxon>Eukaryota</taxon>
        <taxon>Viridiplantae</taxon>
        <taxon>Streptophyta</taxon>
        <taxon>Embryophyta</taxon>
        <taxon>Tracheophyta</taxon>
        <taxon>Spermatophyta</taxon>
        <taxon>Magnoliopsida</taxon>
        <taxon>eudicotyledons</taxon>
        <taxon>Gunneridae</taxon>
        <taxon>Pentapetalae</taxon>
        <taxon>rosids</taxon>
        <taxon>fabids</taxon>
        <taxon>Fabales</taxon>
        <taxon>Fabaceae</taxon>
        <taxon>Papilionoideae</taxon>
        <taxon>50 kb inversion clade</taxon>
        <taxon>NPAAA clade</taxon>
        <taxon>indigoferoid/millettioid clade</taxon>
        <taxon>Phaseoleae</taxon>
        <taxon>Mucuna</taxon>
    </lineage>
</organism>
<name>A0A371HNX4_MUCPR</name>
<dbReference type="EMBL" id="QJKJ01002092">
    <property type="protein sequence ID" value="RDY04384.1"/>
    <property type="molecule type" value="Genomic_DNA"/>
</dbReference>
<dbReference type="PANTHER" id="PTHR33067">
    <property type="entry name" value="RNA-DIRECTED DNA POLYMERASE-RELATED"/>
    <property type="match status" value="1"/>
</dbReference>
<reference evidence="1" key="1">
    <citation type="submission" date="2018-05" db="EMBL/GenBank/DDBJ databases">
        <title>Draft genome of Mucuna pruriens seed.</title>
        <authorList>
            <person name="Nnadi N.E."/>
            <person name="Vos R."/>
            <person name="Hasami M.H."/>
            <person name="Devisetty U.K."/>
            <person name="Aguiy J.C."/>
        </authorList>
    </citation>
    <scope>NUCLEOTIDE SEQUENCE [LARGE SCALE GENOMIC DNA]</scope>
    <source>
        <strain evidence="1">JCA_2017</strain>
    </source>
</reference>
<sequence>MQVGQPAETVSQMQSTVLTRRSETDDDLLKLFRRVEINIPLLNVINQVPKYTKFLKELFIYKRKIMKGGVETRRIVSALTKCEDATAGVQRVLSKKCQDPGIFSIPCTIGNCTFTNAMLDLGALINIMPTSVYRSLNFGDLEPVRMVIQLANKSIMQPLGVLEDVLI</sequence>
<dbReference type="InterPro" id="IPR021109">
    <property type="entry name" value="Peptidase_aspartic_dom_sf"/>
</dbReference>
<evidence type="ECO:0008006" key="3">
    <source>
        <dbReference type="Google" id="ProtNLM"/>
    </source>
</evidence>
<evidence type="ECO:0000313" key="2">
    <source>
        <dbReference type="Proteomes" id="UP000257109"/>
    </source>
</evidence>
<comment type="caution">
    <text evidence="1">The sequence shown here is derived from an EMBL/GenBank/DDBJ whole genome shotgun (WGS) entry which is preliminary data.</text>
</comment>
<proteinExistence type="predicted"/>
<evidence type="ECO:0000313" key="1">
    <source>
        <dbReference type="EMBL" id="RDY04384.1"/>
    </source>
</evidence>
<feature type="non-terminal residue" evidence="1">
    <location>
        <position position="1"/>
    </location>
</feature>
<dbReference type="OrthoDB" id="913488at2759"/>
<keyword evidence="2" id="KW-1185">Reference proteome</keyword>
<dbReference type="Proteomes" id="UP000257109">
    <property type="component" value="Unassembled WGS sequence"/>
</dbReference>
<dbReference type="Gene3D" id="2.40.70.10">
    <property type="entry name" value="Acid Proteases"/>
    <property type="match status" value="1"/>
</dbReference>